<reference evidence="1" key="1">
    <citation type="journal article" date="2023" name="Mol. Phylogenet. Evol.">
        <title>Genome-scale phylogeny and comparative genomics of the fungal order Sordariales.</title>
        <authorList>
            <person name="Hensen N."/>
            <person name="Bonometti L."/>
            <person name="Westerberg I."/>
            <person name="Brannstrom I.O."/>
            <person name="Guillou S."/>
            <person name="Cros-Aarteil S."/>
            <person name="Calhoun S."/>
            <person name="Haridas S."/>
            <person name="Kuo A."/>
            <person name="Mondo S."/>
            <person name="Pangilinan J."/>
            <person name="Riley R."/>
            <person name="LaButti K."/>
            <person name="Andreopoulos B."/>
            <person name="Lipzen A."/>
            <person name="Chen C."/>
            <person name="Yan M."/>
            <person name="Daum C."/>
            <person name="Ng V."/>
            <person name="Clum A."/>
            <person name="Steindorff A."/>
            <person name="Ohm R.A."/>
            <person name="Martin F."/>
            <person name="Silar P."/>
            <person name="Natvig D.O."/>
            <person name="Lalanne C."/>
            <person name="Gautier V."/>
            <person name="Ament-Velasquez S.L."/>
            <person name="Kruys A."/>
            <person name="Hutchinson M.I."/>
            <person name="Powell A.J."/>
            <person name="Barry K."/>
            <person name="Miller A.N."/>
            <person name="Grigoriev I.V."/>
            <person name="Debuchy R."/>
            <person name="Gladieux P."/>
            <person name="Hiltunen Thoren M."/>
            <person name="Johannesson H."/>
        </authorList>
    </citation>
    <scope>NUCLEOTIDE SEQUENCE</scope>
    <source>
        <strain evidence="1">CBS 315.58</strain>
    </source>
</reference>
<reference evidence="1" key="2">
    <citation type="submission" date="2023-05" db="EMBL/GenBank/DDBJ databases">
        <authorList>
            <consortium name="Lawrence Berkeley National Laboratory"/>
            <person name="Steindorff A."/>
            <person name="Hensen N."/>
            <person name="Bonometti L."/>
            <person name="Westerberg I."/>
            <person name="Brannstrom I.O."/>
            <person name="Guillou S."/>
            <person name="Cros-Aarteil S."/>
            <person name="Calhoun S."/>
            <person name="Haridas S."/>
            <person name="Kuo A."/>
            <person name="Mondo S."/>
            <person name="Pangilinan J."/>
            <person name="Riley R."/>
            <person name="Labutti K."/>
            <person name="Andreopoulos B."/>
            <person name="Lipzen A."/>
            <person name="Chen C."/>
            <person name="Yanf M."/>
            <person name="Daum C."/>
            <person name="Ng V."/>
            <person name="Clum A."/>
            <person name="Ohm R."/>
            <person name="Martin F."/>
            <person name="Silar P."/>
            <person name="Natvig D."/>
            <person name="Lalanne C."/>
            <person name="Gautier V."/>
            <person name="Ament-Velasquez S.L."/>
            <person name="Kruys A."/>
            <person name="Hutchinson M.I."/>
            <person name="Powell A.J."/>
            <person name="Barry K."/>
            <person name="Miller A.N."/>
            <person name="Grigoriev I.V."/>
            <person name="Debuchy R."/>
            <person name="Gladieux P."/>
            <person name="Thoren M.H."/>
            <person name="Johannesson H."/>
        </authorList>
    </citation>
    <scope>NUCLEOTIDE SEQUENCE</scope>
    <source>
        <strain evidence="1">CBS 315.58</strain>
    </source>
</reference>
<accession>A0AAN7AW46</accession>
<keyword evidence="2" id="KW-1185">Reference proteome</keyword>
<evidence type="ECO:0000313" key="2">
    <source>
        <dbReference type="Proteomes" id="UP001303160"/>
    </source>
</evidence>
<name>A0AAN7AW46_9PEZI</name>
<comment type="caution">
    <text evidence="1">The sequence shown here is derived from an EMBL/GenBank/DDBJ whole genome shotgun (WGS) entry which is preliminary data.</text>
</comment>
<dbReference type="EMBL" id="MU863889">
    <property type="protein sequence ID" value="KAK4203466.1"/>
    <property type="molecule type" value="Genomic_DNA"/>
</dbReference>
<dbReference type="Proteomes" id="UP001303160">
    <property type="component" value="Unassembled WGS sequence"/>
</dbReference>
<proteinExistence type="predicted"/>
<dbReference type="AlphaFoldDB" id="A0AAN7AW46"/>
<protein>
    <submittedName>
        <fullName evidence="1">Uncharacterized protein</fullName>
    </submittedName>
</protein>
<organism evidence="1 2">
    <name type="scientific">Triangularia verruculosa</name>
    <dbReference type="NCBI Taxonomy" id="2587418"/>
    <lineage>
        <taxon>Eukaryota</taxon>
        <taxon>Fungi</taxon>
        <taxon>Dikarya</taxon>
        <taxon>Ascomycota</taxon>
        <taxon>Pezizomycotina</taxon>
        <taxon>Sordariomycetes</taxon>
        <taxon>Sordariomycetidae</taxon>
        <taxon>Sordariales</taxon>
        <taxon>Podosporaceae</taxon>
        <taxon>Triangularia</taxon>
    </lineage>
</organism>
<evidence type="ECO:0000313" key="1">
    <source>
        <dbReference type="EMBL" id="KAK4203466.1"/>
    </source>
</evidence>
<sequence>MTTVQAPDPDPIPAIVAFHLHSNEKDRHIPQKLSGHIVLHTADFRTLITNKFQLCEHHLVANSSAIYRLRDDEMTHKARLQGFAWKRTWEIQSEEQEWAGEISKYGYKDDMDLCHGDVVSWLTTVCVIEVAGYRKTNAIGGGIYRTVASWARKACNDSAEAPNFCLIDGLENPCVRWWSWKIKGKVYTGDHEVYR</sequence>
<gene>
    <name evidence="1" type="ORF">QBC40DRAFT_251167</name>
</gene>